<keyword evidence="3" id="KW-1185">Reference proteome</keyword>
<dbReference type="InterPro" id="IPR039422">
    <property type="entry name" value="MarR/SlyA-like"/>
</dbReference>
<gene>
    <name evidence="2" type="ORF">FHP25_35325</name>
</gene>
<protein>
    <submittedName>
        <fullName evidence="2">MarR family transcriptional regulator</fullName>
    </submittedName>
</protein>
<reference evidence="2 3" key="1">
    <citation type="submission" date="2019-06" db="EMBL/GenBank/DDBJ databases">
        <title>New taxonomy in bacterial strain CC-CFT640, isolated from vineyard.</title>
        <authorList>
            <person name="Lin S.-Y."/>
            <person name="Tsai C.-F."/>
            <person name="Young C.-C."/>
        </authorList>
    </citation>
    <scope>NUCLEOTIDE SEQUENCE [LARGE SCALE GENOMIC DNA]</scope>
    <source>
        <strain evidence="2 3">CC-CFT640</strain>
    </source>
</reference>
<proteinExistence type="predicted"/>
<dbReference type="SMART" id="SM00347">
    <property type="entry name" value="HTH_MARR"/>
    <property type="match status" value="1"/>
</dbReference>
<evidence type="ECO:0000259" key="1">
    <source>
        <dbReference type="PROSITE" id="PS50995"/>
    </source>
</evidence>
<evidence type="ECO:0000313" key="3">
    <source>
        <dbReference type="Proteomes" id="UP000321638"/>
    </source>
</evidence>
<name>A0A5C8PAM0_9HYPH</name>
<dbReference type="InterPro" id="IPR000835">
    <property type="entry name" value="HTH_MarR-typ"/>
</dbReference>
<dbReference type="PROSITE" id="PS50995">
    <property type="entry name" value="HTH_MARR_2"/>
    <property type="match status" value="1"/>
</dbReference>
<dbReference type="PANTHER" id="PTHR33164">
    <property type="entry name" value="TRANSCRIPTIONAL REGULATOR, MARR FAMILY"/>
    <property type="match status" value="1"/>
</dbReference>
<evidence type="ECO:0000313" key="2">
    <source>
        <dbReference type="EMBL" id="TXL70295.1"/>
    </source>
</evidence>
<feature type="domain" description="HTH marR-type" evidence="1">
    <location>
        <begin position="46"/>
        <end position="176"/>
    </location>
</feature>
<dbReference type="InterPro" id="IPR036388">
    <property type="entry name" value="WH-like_DNA-bd_sf"/>
</dbReference>
<accession>A0A5C8PAM0</accession>
<dbReference type="SUPFAM" id="SSF46785">
    <property type="entry name" value="Winged helix' DNA-binding domain"/>
    <property type="match status" value="1"/>
</dbReference>
<dbReference type="Pfam" id="PF12802">
    <property type="entry name" value="MarR_2"/>
    <property type="match status" value="1"/>
</dbReference>
<dbReference type="Proteomes" id="UP000321638">
    <property type="component" value="Unassembled WGS sequence"/>
</dbReference>
<dbReference type="PANTHER" id="PTHR33164:SF43">
    <property type="entry name" value="HTH-TYPE TRANSCRIPTIONAL REPRESSOR YETL"/>
    <property type="match status" value="1"/>
</dbReference>
<organism evidence="2 3">
    <name type="scientific">Vineibacter terrae</name>
    <dbReference type="NCBI Taxonomy" id="2586908"/>
    <lineage>
        <taxon>Bacteria</taxon>
        <taxon>Pseudomonadati</taxon>
        <taxon>Pseudomonadota</taxon>
        <taxon>Alphaproteobacteria</taxon>
        <taxon>Hyphomicrobiales</taxon>
        <taxon>Vineibacter</taxon>
    </lineage>
</organism>
<dbReference type="AlphaFoldDB" id="A0A5C8PAM0"/>
<sequence>MDPGKLCQYHYSIGGAQMKRQATVKSGEAGSGIDGRSDAGQRHDLNNRLFFRLFQAANIYEAQAVRQLNLSAVQGATLGALSRDANGMPFSDLYTYLSVSRQNLDAVLKRLEQAGLVERLEGKTDRRQRVVRLTPAGVDAWADIRQRTIDFYRQGTKGLSAEEVSTCAEMLSRIGRALKTMQLK</sequence>
<dbReference type="Gene3D" id="1.10.10.10">
    <property type="entry name" value="Winged helix-like DNA-binding domain superfamily/Winged helix DNA-binding domain"/>
    <property type="match status" value="1"/>
</dbReference>
<comment type="caution">
    <text evidence="2">The sequence shown here is derived from an EMBL/GenBank/DDBJ whole genome shotgun (WGS) entry which is preliminary data.</text>
</comment>
<dbReference type="EMBL" id="VDUZ01000062">
    <property type="protein sequence ID" value="TXL70295.1"/>
    <property type="molecule type" value="Genomic_DNA"/>
</dbReference>
<dbReference type="GO" id="GO:0003700">
    <property type="term" value="F:DNA-binding transcription factor activity"/>
    <property type="evidence" value="ECO:0007669"/>
    <property type="project" value="InterPro"/>
</dbReference>
<dbReference type="OrthoDB" id="511972at2"/>
<dbReference type="InterPro" id="IPR036390">
    <property type="entry name" value="WH_DNA-bd_sf"/>
</dbReference>
<dbReference type="GO" id="GO:0006950">
    <property type="term" value="P:response to stress"/>
    <property type="evidence" value="ECO:0007669"/>
    <property type="project" value="TreeGrafter"/>
</dbReference>
<dbReference type="PRINTS" id="PR00598">
    <property type="entry name" value="HTHMARR"/>
</dbReference>